<accession>A0ACD4CDZ6</accession>
<organism evidence="1 2">
    <name type="scientific">Rossellomorea vietnamensis</name>
    <dbReference type="NCBI Taxonomy" id="218284"/>
    <lineage>
        <taxon>Bacteria</taxon>
        <taxon>Bacillati</taxon>
        <taxon>Bacillota</taxon>
        <taxon>Bacilli</taxon>
        <taxon>Bacillales</taxon>
        <taxon>Bacillaceae</taxon>
        <taxon>Rossellomorea</taxon>
    </lineage>
</organism>
<reference evidence="1" key="1">
    <citation type="submission" date="2022-09" db="EMBL/GenBank/DDBJ databases">
        <title>Complete genome sequence of Rossellomorea vietnamensis strain RL-WG62, a newly isolated PGPR with the potential for plant salinity stress alleviation.</title>
        <authorList>
            <person name="Ren L."/>
            <person name="Wang G."/>
            <person name="Hu H."/>
        </authorList>
    </citation>
    <scope>NUCLEOTIDE SEQUENCE</scope>
    <source>
        <strain evidence="1">RL-WG62</strain>
    </source>
</reference>
<keyword evidence="2" id="KW-1185">Reference proteome</keyword>
<proteinExistence type="predicted"/>
<dbReference type="EMBL" id="CP104558">
    <property type="protein sequence ID" value="UXH46818.1"/>
    <property type="molecule type" value="Genomic_DNA"/>
</dbReference>
<sequence length="80" mass="9133">MFILNILIAVYLFVDAPKHNKNRWLWGILGLFFSFIALGIYWILTGRKLLGWIVLIAYIIWVILGLIGVVTVGVFNGLNQ</sequence>
<evidence type="ECO:0000313" key="1">
    <source>
        <dbReference type="EMBL" id="UXH46818.1"/>
    </source>
</evidence>
<evidence type="ECO:0000313" key="2">
    <source>
        <dbReference type="Proteomes" id="UP001064027"/>
    </source>
</evidence>
<dbReference type="Proteomes" id="UP001064027">
    <property type="component" value="Chromosome"/>
</dbReference>
<protein>
    <submittedName>
        <fullName evidence="1">Uncharacterized protein</fullName>
    </submittedName>
</protein>
<name>A0ACD4CDZ6_9BACI</name>
<gene>
    <name evidence="1" type="ORF">N5C46_16450</name>
</gene>